<feature type="domain" description="GAF" evidence="3">
    <location>
        <begin position="199"/>
        <end position="338"/>
    </location>
</feature>
<feature type="region of interest" description="Disordered" evidence="2">
    <location>
        <begin position="650"/>
        <end position="673"/>
    </location>
</feature>
<dbReference type="SUPFAM" id="SSF55781">
    <property type="entry name" value="GAF domain-like"/>
    <property type="match status" value="1"/>
</dbReference>
<dbReference type="InterPro" id="IPR003018">
    <property type="entry name" value="GAF"/>
</dbReference>
<dbReference type="InterPro" id="IPR001932">
    <property type="entry name" value="PPM-type_phosphatase-like_dom"/>
</dbReference>
<dbReference type="InterPro" id="IPR036457">
    <property type="entry name" value="PPM-type-like_dom_sf"/>
</dbReference>
<dbReference type="PANTHER" id="PTHR43156:SF2">
    <property type="entry name" value="STAGE II SPORULATION PROTEIN E"/>
    <property type="match status" value="1"/>
</dbReference>
<dbReference type="Gene3D" id="3.30.450.40">
    <property type="match status" value="1"/>
</dbReference>
<dbReference type="EMBL" id="JAWMAJ010000126">
    <property type="protein sequence ID" value="MDV7220349.1"/>
    <property type="molecule type" value="Genomic_DNA"/>
</dbReference>
<dbReference type="Proteomes" id="UP001187346">
    <property type="component" value="Unassembled WGS sequence"/>
</dbReference>
<proteinExistence type="predicted"/>
<dbReference type="RefSeq" id="WP_317773967.1">
    <property type="nucleotide sequence ID" value="NZ_JAWMAJ010000126.1"/>
</dbReference>
<protein>
    <submittedName>
        <fullName evidence="5">SpoIIE family protein phosphatase</fullName>
    </submittedName>
</protein>
<evidence type="ECO:0000313" key="5">
    <source>
        <dbReference type="EMBL" id="MDV7220349.1"/>
    </source>
</evidence>
<comment type="caution">
    <text evidence="5">The sequence shown here is derived from an EMBL/GenBank/DDBJ whole genome shotgun (WGS) entry which is preliminary data.</text>
</comment>
<name>A0ABU4FIF2_9ACTN</name>
<dbReference type="InterPro" id="IPR052016">
    <property type="entry name" value="Bact_Sigma-Reg"/>
</dbReference>
<evidence type="ECO:0000313" key="6">
    <source>
        <dbReference type="Proteomes" id="UP001187346"/>
    </source>
</evidence>
<dbReference type="InterPro" id="IPR036890">
    <property type="entry name" value="HATPase_C_sf"/>
</dbReference>
<evidence type="ECO:0000256" key="2">
    <source>
        <dbReference type="SAM" id="MobiDB-lite"/>
    </source>
</evidence>
<evidence type="ECO:0000259" key="4">
    <source>
        <dbReference type="SMART" id="SM00331"/>
    </source>
</evidence>
<dbReference type="Gene3D" id="3.60.40.10">
    <property type="entry name" value="PPM-type phosphatase domain"/>
    <property type="match status" value="1"/>
</dbReference>
<dbReference type="InterPro" id="IPR029016">
    <property type="entry name" value="GAF-like_dom_sf"/>
</dbReference>
<dbReference type="SUPFAM" id="SSF81606">
    <property type="entry name" value="PP2C-like"/>
    <property type="match status" value="1"/>
</dbReference>
<dbReference type="Pfam" id="PF13581">
    <property type="entry name" value="HATPase_c_2"/>
    <property type="match status" value="1"/>
</dbReference>
<reference evidence="5 6" key="1">
    <citation type="submission" date="2023-10" db="EMBL/GenBank/DDBJ databases">
        <title>Characterization of rhizosphere-enriched actinobacteria from wheat plants lab-grown on chernevaya soil.</title>
        <authorList>
            <person name="Tikhonova E.N."/>
            <person name="Konopkin A."/>
            <person name="Kravchenko I.K."/>
        </authorList>
    </citation>
    <scope>NUCLEOTIDE SEQUENCE [LARGE SCALE GENOMIC DNA]</scope>
    <source>
        <strain evidence="5 6">RR29</strain>
    </source>
</reference>
<organism evidence="5 6">
    <name type="scientific">Streptomyces prunicolor</name>
    <dbReference type="NCBI Taxonomy" id="67348"/>
    <lineage>
        <taxon>Bacteria</taxon>
        <taxon>Bacillati</taxon>
        <taxon>Actinomycetota</taxon>
        <taxon>Actinomycetes</taxon>
        <taxon>Kitasatosporales</taxon>
        <taxon>Streptomycetaceae</taxon>
        <taxon>Streptomyces</taxon>
    </lineage>
</organism>
<dbReference type="Pfam" id="PF07228">
    <property type="entry name" value="SpoIIE"/>
    <property type="match status" value="1"/>
</dbReference>
<dbReference type="SUPFAM" id="SSF55874">
    <property type="entry name" value="ATPase domain of HSP90 chaperone/DNA topoisomerase II/histidine kinase"/>
    <property type="match status" value="1"/>
</dbReference>
<evidence type="ECO:0000256" key="1">
    <source>
        <dbReference type="ARBA" id="ARBA00022801"/>
    </source>
</evidence>
<dbReference type="InterPro" id="IPR003594">
    <property type="entry name" value="HATPase_dom"/>
</dbReference>
<dbReference type="PANTHER" id="PTHR43156">
    <property type="entry name" value="STAGE II SPORULATION PROTEIN E-RELATED"/>
    <property type="match status" value="1"/>
</dbReference>
<dbReference type="SMART" id="SM00331">
    <property type="entry name" value="PP2C_SIG"/>
    <property type="match status" value="1"/>
</dbReference>
<gene>
    <name evidence="5" type="ORF">R5A26_30840</name>
</gene>
<dbReference type="SMART" id="SM00065">
    <property type="entry name" value="GAF"/>
    <property type="match status" value="1"/>
</dbReference>
<keyword evidence="1" id="KW-0378">Hydrolase</keyword>
<keyword evidence="6" id="KW-1185">Reference proteome</keyword>
<feature type="region of interest" description="Disordered" evidence="2">
    <location>
        <begin position="689"/>
        <end position="713"/>
    </location>
</feature>
<feature type="domain" description="PPM-type phosphatase" evidence="4">
    <location>
        <begin position="356"/>
        <end position="570"/>
    </location>
</feature>
<dbReference type="Gene3D" id="3.30.565.10">
    <property type="entry name" value="Histidine kinase-like ATPase, C-terminal domain"/>
    <property type="match status" value="1"/>
</dbReference>
<dbReference type="CDD" id="cd16936">
    <property type="entry name" value="HATPase_RsbW-like"/>
    <property type="match status" value="1"/>
</dbReference>
<sequence>MTALDTGDRILAAGLRQTVHELQATTGTAMVPLDDGQTLANVVVVGEPLSIFTVADHHPVNDNRYTGAVAYRTGRQCVRVLGETPSGVRPAIPFPYAIVATPLVGHDGQSLGVIVLVWADPVEWAAISARVQSRCAILAEELAHTLHLRGGLPLRTHSPGAPRFILPLPAGQDVLHESASLSLVYQITRFAAQLSQAPSLRDVVETAIARIMEPFGAQCLAISVIDEGRPRLLGYSGVSPALAGRLTSASTGTLDEETAIGPGPSVDRPLFFETVETDGPIAAYCLLPLTIDDHETGTLALGFDHPRDFRAEERAALATVAQLLAQSIGRARQFETERRMAQALQQGLLPHALPHHGEVDIAARYVTPTIGTIGGDWYDVVNLPDGRVGLVIGDVEGHTSRAAATMGQIRSAIRAYAAEDHRPADVLTRTNRLLADLGTDLLATCCCVWLDLEAETAEMSSAGHLAPLLGRPGDRFAAPELPQGIPLGVQPDTCYTSAQTPVPEGTILVLYTDGLVRSHSVRLDDGIAELHARLAASGGSRLEVLADGLLEITGSDNRRDDDAAVLIAQFLGLHAGRRQRVGRMFVQRHDLRAVGDVRRFLREQARKWNWEAVSSDLELAVTELVTNALVHADSEVEVRLREYTDRLRVDVRDSDPRPPLPAPVLASGEADNESEHGRGLLIVDALASSWGNSPSGRGKSVWFELSRPPASDE</sequence>
<accession>A0ABU4FIF2</accession>
<evidence type="ECO:0000259" key="3">
    <source>
        <dbReference type="SMART" id="SM00065"/>
    </source>
</evidence>